<dbReference type="Gene3D" id="1.10.3660.10">
    <property type="entry name" value="6-phosphogluconate dehydrogenase C-terminal like domain"/>
    <property type="match status" value="2"/>
</dbReference>
<keyword evidence="12" id="KW-1185">Reference proteome</keyword>
<dbReference type="Gene3D" id="1.25.10.10">
    <property type="entry name" value="Leucine-rich Repeat Variant"/>
    <property type="match status" value="1"/>
</dbReference>
<gene>
    <name evidence="11" type="ORF">BASA50_002979</name>
</gene>
<evidence type="ECO:0000259" key="8">
    <source>
        <dbReference type="PROSITE" id="PS51176"/>
    </source>
</evidence>
<accession>A0ABQ8FJQ0</accession>
<evidence type="ECO:0000313" key="12">
    <source>
        <dbReference type="Proteomes" id="UP001648503"/>
    </source>
</evidence>
<dbReference type="PROSITE" id="PS51394">
    <property type="entry name" value="PFU"/>
    <property type="match status" value="1"/>
</dbReference>
<evidence type="ECO:0000256" key="4">
    <source>
        <dbReference type="ARBA" id="ARBA00022737"/>
    </source>
</evidence>
<keyword evidence="3 6" id="KW-0853">WD repeat</keyword>
<dbReference type="EMBL" id="JAFCIX010000064">
    <property type="protein sequence ID" value="KAH6599465.1"/>
    <property type="molecule type" value="Genomic_DNA"/>
</dbReference>
<feature type="repeat" description="WD" evidence="6">
    <location>
        <begin position="666"/>
        <end position="697"/>
    </location>
</feature>
<feature type="domain" description="PFU" evidence="9">
    <location>
        <begin position="802"/>
        <end position="897"/>
    </location>
</feature>
<dbReference type="Gene3D" id="3.10.20.870">
    <property type="entry name" value="PFU (PLAA family ubiquitin binding), C-terminal domain"/>
    <property type="match status" value="1"/>
</dbReference>
<feature type="compositionally biased region" description="Polar residues" evidence="7">
    <location>
        <begin position="916"/>
        <end position="925"/>
    </location>
</feature>
<sequence>MDTAVSAMCDVGIIGLGDMGKLYARMFVKAGWRVYACDLPEKYNDMCLEYKDTGISIVKDGFAVVRRCDFVVFSVEAMSIKAVVSKFGPAMKVGAIACGQTSVKTPEIAAFEEFLPPDVQIVTCHSLHGPSVNPSGQPLVVIRHRSTQDRFDLAIRILESLGSDMVFLDAAEHDRITADTQAVTHVAFLSMGTAWKTQSTFPWESAAYVGGIENVKVLMTLRIYGSKWHVYSGLALLNPSVMRQAQHYSQSVSDLFKLMIQENIVEFTSRIKKARKFVFGDFERNPILLSDSMLDQFSLGAIPKEARKPNSHLSLLAMVDCWARLEIKPYDHLICQTPPFRLLLGIAEFLFRNEDILDESIQAAIYDKSIRSDDCEFYTSTKGWVECIGIGSPDAYRQRFESTAAFFADRTDQARQLQFSSIAFHPFPHLYARSLPMASTAPSSASTFHLSAVLIGHSQDVRALAALDANTLVSASRDQQVIVWQRLIEGGSQFVQKTAFAGHSHFVNSVVCVPSSEKCPTGLVYSGGSDKIIYAFDPSHADEPLLTLIGHTENVCALSLAENGDLLSGSWDKTAKVWRDGVELHTLSGHTQAVWSVLAIDSDTYLTASADKTIKFWVGAKNTKTFTKHKDVVRSLTLVPGVGFASCSNDGAVFIWNFDGVVLSELYGHTSFVYSLDCLPSGELITGGEDRSVRVWKDNGLLQTMTQPCTSVWCVAAIPNGDIMAGGSDGVVRVFTRSSTRRAETEIIQAFDAEVSKTSIPSNSIGDVDKSKLPGLDALGAFGTKDGEVKMIRVGNVVEAHQWSVAESQWIKIGEVVDAIGNSRKQLFQGKEYDYVFDVDIQEGAPPLKLPYNASDNPYQAAQTFIDRNDLPPGYLEQIAEFIIKNAAAVNIGADESRVKNADPFTGESRYIPGNASGSSNTIAAQPSLISPNSSSLSSTSSSKLIPMKDYTFFKAINFKAVINKVLQINSEIEKSMDFGDLALKADQEQCLEKLIKTIEAENLSDFDKSEFQILSLLAFKWPEASRFPGIDLLRMTVLYTPSLINQNQDFIDSLFQAAHLPIQDVTVMSKEQETNAMLVMRTLSNMFSQEGYHSAIYDQRQKFILYSAELVKKSENKNLRISLATLYLNLVVLMCKPAFSFDDAVAVDVLESLNTMLVNETDGEALFRELVAIGTILAHSAAAREAALLLDIKDTVVCMRKRVNGNEARLASAEAEVIALLP</sequence>
<dbReference type="PANTHER" id="PTHR19849:SF0">
    <property type="entry name" value="PHOSPHOLIPASE A-2-ACTIVATING PROTEIN"/>
    <property type="match status" value="1"/>
</dbReference>
<dbReference type="Pfam" id="PF08324">
    <property type="entry name" value="PUL"/>
    <property type="match status" value="1"/>
</dbReference>
<dbReference type="SUPFAM" id="SSF51735">
    <property type="entry name" value="NAD(P)-binding Rossmann-fold domains"/>
    <property type="match status" value="1"/>
</dbReference>
<dbReference type="CDD" id="cd00200">
    <property type="entry name" value="WD40"/>
    <property type="match status" value="1"/>
</dbReference>
<dbReference type="PROSITE" id="PS50082">
    <property type="entry name" value="WD_REPEATS_2"/>
    <property type="match status" value="4"/>
</dbReference>
<evidence type="ECO:0000256" key="1">
    <source>
        <dbReference type="ARBA" id="ARBA00004496"/>
    </source>
</evidence>
<dbReference type="PANTHER" id="PTHR19849">
    <property type="entry name" value="PHOSPHOLIPASE A-2-ACTIVATING PROTEIN"/>
    <property type="match status" value="1"/>
</dbReference>
<feature type="domain" description="Prephenate/arogenate dehydrogenase" evidence="8">
    <location>
        <begin position="9"/>
        <end position="289"/>
    </location>
</feature>
<dbReference type="InterPro" id="IPR013535">
    <property type="entry name" value="PUL_dom"/>
</dbReference>
<feature type="domain" description="PUL" evidence="10">
    <location>
        <begin position="944"/>
        <end position="1221"/>
    </location>
</feature>
<dbReference type="PROSITE" id="PS50294">
    <property type="entry name" value="WD_REPEATS_REGION"/>
    <property type="match status" value="1"/>
</dbReference>
<evidence type="ECO:0000313" key="11">
    <source>
        <dbReference type="EMBL" id="KAH6599465.1"/>
    </source>
</evidence>
<feature type="region of interest" description="Disordered" evidence="7">
    <location>
        <begin position="916"/>
        <end position="942"/>
    </location>
</feature>
<keyword evidence="2" id="KW-0963">Cytoplasm</keyword>
<dbReference type="PROSITE" id="PS51396">
    <property type="entry name" value="PUL"/>
    <property type="match status" value="1"/>
</dbReference>
<dbReference type="InterPro" id="IPR046825">
    <property type="entry name" value="PDH_C"/>
</dbReference>
<organism evidence="11 12">
    <name type="scientific">Batrachochytrium salamandrivorans</name>
    <dbReference type="NCBI Taxonomy" id="1357716"/>
    <lineage>
        <taxon>Eukaryota</taxon>
        <taxon>Fungi</taxon>
        <taxon>Fungi incertae sedis</taxon>
        <taxon>Chytridiomycota</taxon>
        <taxon>Chytridiomycota incertae sedis</taxon>
        <taxon>Chytridiomycetes</taxon>
        <taxon>Rhizophydiales</taxon>
        <taxon>Rhizophydiales incertae sedis</taxon>
        <taxon>Batrachochytrium</taxon>
    </lineage>
</organism>
<proteinExistence type="predicted"/>
<dbReference type="InterPro" id="IPR006115">
    <property type="entry name" value="6PGDH_NADP-bd"/>
</dbReference>
<comment type="subcellular location">
    <subcellularLocation>
        <location evidence="1">Cytoplasm</location>
    </subcellularLocation>
</comment>
<dbReference type="InterPro" id="IPR003099">
    <property type="entry name" value="Prephen_DH"/>
</dbReference>
<dbReference type="InterPro" id="IPR001680">
    <property type="entry name" value="WD40_rpt"/>
</dbReference>
<dbReference type="PROSITE" id="PS51176">
    <property type="entry name" value="PDH_ADH"/>
    <property type="match status" value="1"/>
</dbReference>
<feature type="repeat" description="WD" evidence="6">
    <location>
        <begin position="548"/>
        <end position="578"/>
    </location>
</feature>
<evidence type="ECO:0000259" key="9">
    <source>
        <dbReference type="PROSITE" id="PS51394"/>
    </source>
</evidence>
<dbReference type="Pfam" id="PF03446">
    <property type="entry name" value="NAD_binding_2"/>
    <property type="match status" value="1"/>
</dbReference>
<dbReference type="Pfam" id="PF20463">
    <property type="entry name" value="PDH_C"/>
    <property type="match status" value="1"/>
</dbReference>
<evidence type="ECO:0000256" key="3">
    <source>
        <dbReference type="ARBA" id="ARBA00022574"/>
    </source>
</evidence>
<keyword evidence="5" id="KW-0560">Oxidoreductase</keyword>
<dbReference type="InterPro" id="IPR038122">
    <property type="entry name" value="PFU_sf"/>
</dbReference>
<dbReference type="InterPro" id="IPR036291">
    <property type="entry name" value="NAD(P)-bd_dom_sf"/>
</dbReference>
<name>A0ABQ8FJQ0_9FUNG</name>
<feature type="repeat" description="WD" evidence="6">
    <location>
        <begin position="454"/>
        <end position="485"/>
    </location>
</feature>
<dbReference type="InterPro" id="IPR008927">
    <property type="entry name" value="6-PGluconate_DH-like_C_sf"/>
</dbReference>
<dbReference type="Proteomes" id="UP001648503">
    <property type="component" value="Unassembled WGS sequence"/>
</dbReference>
<dbReference type="Pfam" id="PF09070">
    <property type="entry name" value="PFU"/>
    <property type="match status" value="1"/>
</dbReference>
<dbReference type="SUPFAM" id="SSF48179">
    <property type="entry name" value="6-phosphogluconate dehydrogenase C-terminal domain-like"/>
    <property type="match status" value="2"/>
</dbReference>
<reference evidence="11 12" key="1">
    <citation type="submission" date="2021-02" db="EMBL/GenBank/DDBJ databases">
        <title>Variation within the Batrachochytrium salamandrivorans European outbreak.</title>
        <authorList>
            <person name="Kelly M."/>
            <person name="Pasmans F."/>
            <person name="Shea T.P."/>
            <person name="Munoz J.F."/>
            <person name="Carranza S."/>
            <person name="Cuomo C.A."/>
            <person name="Martel A."/>
        </authorList>
    </citation>
    <scope>NUCLEOTIDE SEQUENCE [LARGE SCALE GENOMIC DNA]</scope>
    <source>
        <strain evidence="11 12">AMFP18/2</strain>
    </source>
</reference>
<keyword evidence="4" id="KW-0677">Repeat</keyword>
<dbReference type="SUPFAM" id="SSF50978">
    <property type="entry name" value="WD40 repeat-like"/>
    <property type="match status" value="1"/>
</dbReference>
<evidence type="ECO:0000259" key="10">
    <source>
        <dbReference type="PROSITE" id="PS51396"/>
    </source>
</evidence>
<dbReference type="Gene3D" id="2.130.10.10">
    <property type="entry name" value="YVTN repeat-like/Quinoprotein amine dehydrogenase"/>
    <property type="match status" value="1"/>
</dbReference>
<evidence type="ECO:0000256" key="5">
    <source>
        <dbReference type="ARBA" id="ARBA00023002"/>
    </source>
</evidence>
<dbReference type="SMART" id="SM00320">
    <property type="entry name" value="WD40"/>
    <property type="match status" value="7"/>
</dbReference>
<evidence type="ECO:0000256" key="2">
    <source>
        <dbReference type="ARBA" id="ARBA00022490"/>
    </source>
</evidence>
<evidence type="ECO:0000256" key="7">
    <source>
        <dbReference type="SAM" id="MobiDB-lite"/>
    </source>
</evidence>
<feature type="compositionally biased region" description="Low complexity" evidence="7">
    <location>
        <begin position="927"/>
        <end position="942"/>
    </location>
</feature>
<dbReference type="InterPro" id="IPR015943">
    <property type="entry name" value="WD40/YVTN_repeat-like_dom_sf"/>
</dbReference>
<protein>
    <recommendedName>
        <fullName evidence="13">Prephenate/arogenate dehydrogenase domain-containing protein</fullName>
    </recommendedName>
</protein>
<dbReference type="Gene3D" id="3.40.50.720">
    <property type="entry name" value="NAD(P)-binding Rossmann-like Domain"/>
    <property type="match status" value="1"/>
</dbReference>
<comment type="caution">
    <text evidence="11">The sequence shown here is derived from an EMBL/GenBank/DDBJ whole genome shotgun (WGS) entry which is preliminary data.</text>
</comment>
<evidence type="ECO:0000256" key="6">
    <source>
        <dbReference type="PROSITE-ProRule" id="PRU00221"/>
    </source>
</evidence>
<dbReference type="InterPro" id="IPR015155">
    <property type="entry name" value="PFU"/>
</dbReference>
<dbReference type="InterPro" id="IPR011989">
    <property type="entry name" value="ARM-like"/>
</dbReference>
<feature type="repeat" description="WD" evidence="6">
    <location>
        <begin position="587"/>
        <end position="617"/>
    </location>
</feature>
<dbReference type="Pfam" id="PF00400">
    <property type="entry name" value="WD40"/>
    <property type="match status" value="6"/>
</dbReference>
<evidence type="ECO:0008006" key="13">
    <source>
        <dbReference type="Google" id="ProtNLM"/>
    </source>
</evidence>
<dbReference type="InterPro" id="IPR036322">
    <property type="entry name" value="WD40_repeat_dom_sf"/>
</dbReference>